<evidence type="ECO:0000259" key="7">
    <source>
        <dbReference type="Pfam" id="PF09759"/>
    </source>
</evidence>
<dbReference type="Pfam" id="PF09759">
    <property type="entry name" value="Atx10homo_assoc"/>
    <property type="match status" value="1"/>
</dbReference>
<sequence>MTSAEENAESSHYVCDETIEERYFGAGLICIEAHFREAPLMGPKTTARIKTLVDSTLDKTQSNATARNTLAKNVGIWLSLARTLHFAITSIANRSLGPPPSGSDSERRITPHESNALIASNYHSLQEDLQFVIKLMHIARNLLVTSEPEIPQDLCAAVHFDQDVYQIILLCINVASKGSDSEMLDDTSQSHLIEINELFKRLLVVSLQQAHNWVAKHDRNKMSFWHEVLFDYDSSALSQLGTVRSSFCASDVPAIPDGLRPEFARVQTRQWLQTHSKLHHEARRLLYTFAQNNKRVEPGGLLGASSHLYRNWVEDPSKDSPTDKSRSFESEPSHRVSEEVENWYLRHQAVRYIAPHMTTVDNVKIQIESCKASRMSRCLANTRSNPTPAPVPPSTPAPAPASTPAPASVLAPAPSPVPAPPRTTASAESSTDVGSEYADDYVEDDLEEDEGLLAGILTEIPNILDPKQIEALHLIVKSCIVGMDGLNPTLNTRELQLARCRMFLALDCGKSLLREMLVFIAVWEMEEAALIYKLTSEIVDAIHQATLIPYAWQNLRTPKDIMSPAQTVLMRMIYLIMKNKSEAYHGQPGENERYIKSREFTNDVILIHFLFHIFRWEVVPECLALMHLQTQVRENKMDASHFPIDMWDMDRAKEGLAVFLDLIMIVAEIPEMRNSLIEWEAIFDLVSLLNGLDAAVVKKPLVSLPNRSRGSDTTPSVDRPYTDANGNPHSLMQEPAYKFPWGGLKVQIFTIMAHLLQPPPGRSSPGNAVVQQQIVRNNGIVPLLNSCAYDDHNPFAKERVTVCLKWLLDGCEAANNFFRELISLAPPMNGANGASAGVGAGTGSGGVPHGPAPPPPPAAGGATTAAGNASRGGDPVVGAPGVPEATRIRIDGVDGEFHAEIRKKGKGKAQARYRDTERGMAAMNLNSNGNTDMENDF</sequence>
<keyword evidence="3" id="KW-0131">Cell cycle</keyword>
<comment type="similarity">
    <text evidence="1">Belongs to the ataxin-10 family.</text>
</comment>
<reference evidence="8 9" key="1">
    <citation type="submission" date="2015-03" db="EMBL/GenBank/DDBJ databases">
        <authorList>
            <person name="Radwan O."/>
            <person name="Al-Naeli F.A."/>
            <person name="Rendon G.A."/>
            <person name="Fields C."/>
        </authorList>
    </citation>
    <scope>NUCLEOTIDE SEQUENCE [LARGE SCALE GENOMIC DNA]</scope>
    <source>
        <strain evidence="8">CR-DP1</strain>
    </source>
</reference>
<comment type="caution">
    <text evidence="8">The sequence shown here is derived from an EMBL/GenBank/DDBJ whole genome shotgun (WGS) entry which is preliminary data.</text>
</comment>
<dbReference type="OrthoDB" id="379794at2759"/>
<dbReference type="GO" id="GO:0051301">
    <property type="term" value="P:cell division"/>
    <property type="evidence" value="ECO:0007669"/>
    <property type="project" value="UniProtKB-KW"/>
</dbReference>
<feature type="region of interest" description="Disordered" evidence="6">
    <location>
        <begin position="835"/>
        <end position="882"/>
    </location>
</feature>
<feature type="compositionally biased region" description="Low complexity" evidence="6">
    <location>
        <begin position="859"/>
        <end position="882"/>
    </location>
</feature>
<feature type="compositionally biased region" description="Pro residues" evidence="6">
    <location>
        <begin position="387"/>
        <end position="403"/>
    </location>
</feature>
<evidence type="ECO:0000256" key="5">
    <source>
        <dbReference type="ARBA" id="ARBA00044801"/>
    </source>
</evidence>
<dbReference type="InterPro" id="IPR051374">
    <property type="entry name" value="Ataxin-10/CTR86_families"/>
</dbReference>
<proteinExistence type="inferred from homology"/>
<evidence type="ECO:0000256" key="3">
    <source>
        <dbReference type="ARBA" id="ARBA00023306"/>
    </source>
</evidence>
<protein>
    <recommendedName>
        <fullName evidence="5">Ataxin-10 homolog</fullName>
    </recommendedName>
</protein>
<feature type="region of interest" description="Disordered" evidence="6">
    <location>
        <begin position="706"/>
        <end position="727"/>
    </location>
</feature>
<evidence type="ECO:0000313" key="8">
    <source>
        <dbReference type="EMBL" id="KKA30275.1"/>
    </source>
</evidence>
<accession>A0A0F4ZJ97</accession>
<keyword evidence="2" id="KW-0132">Cell division</keyword>
<dbReference type="InterPro" id="IPR019156">
    <property type="entry name" value="Ataxin-10_domain"/>
</dbReference>
<feature type="domain" description="Ataxin-10" evidence="7">
    <location>
        <begin position="768"/>
        <end position="821"/>
    </location>
</feature>
<dbReference type="PANTHER" id="PTHR13255:SF0">
    <property type="entry name" value="ATAXIN-10"/>
    <property type="match status" value="1"/>
</dbReference>
<dbReference type="Proteomes" id="UP000033483">
    <property type="component" value="Unassembled WGS sequence"/>
</dbReference>
<evidence type="ECO:0000256" key="2">
    <source>
        <dbReference type="ARBA" id="ARBA00022618"/>
    </source>
</evidence>
<evidence type="ECO:0000256" key="6">
    <source>
        <dbReference type="SAM" id="MobiDB-lite"/>
    </source>
</evidence>
<gene>
    <name evidence="8" type="ORF">TD95_004389</name>
</gene>
<name>A0A0F4ZJ97_9PEZI</name>
<feature type="non-terminal residue" evidence="8">
    <location>
        <position position="937"/>
    </location>
</feature>
<feature type="region of interest" description="Disordered" evidence="6">
    <location>
        <begin position="379"/>
        <end position="435"/>
    </location>
</feature>
<organism evidence="8 9">
    <name type="scientific">Thielaviopsis punctulata</name>
    <dbReference type="NCBI Taxonomy" id="72032"/>
    <lineage>
        <taxon>Eukaryota</taxon>
        <taxon>Fungi</taxon>
        <taxon>Dikarya</taxon>
        <taxon>Ascomycota</taxon>
        <taxon>Pezizomycotina</taxon>
        <taxon>Sordariomycetes</taxon>
        <taxon>Hypocreomycetidae</taxon>
        <taxon>Microascales</taxon>
        <taxon>Ceratocystidaceae</taxon>
        <taxon>Thielaviopsis</taxon>
    </lineage>
</organism>
<feature type="region of interest" description="Disordered" evidence="6">
    <location>
        <begin position="313"/>
        <end position="338"/>
    </location>
</feature>
<dbReference type="EMBL" id="LAEV01000446">
    <property type="protein sequence ID" value="KKA30275.1"/>
    <property type="molecule type" value="Genomic_DNA"/>
</dbReference>
<feature type="compositionally biased region" description="Gly residues" evidence="6">
    <location>
        <begin position="836"/>
        <end position="848"/>
    </location>
</feature>
<feature type="compositionally biased region" description="Polar residues" evidence="6">
    <location>
        <begin position="706"/>
        <end position="716"/>
    </location>
</feature>
<keyword evidence="9" id="KW-1185">Reference proteome</keyword>
<comment type="function">
    <text evidence="4">May play a role in the regulation of cytokinesis.</text>
</comment>
<evidence type="ECO:0000256" key="1">
    <source>
        <dbReference type="ARBA" id="ARBA00008384"/>
    </source>
</evidence>
<dbReference type="PANTHER" id="PTHR13255">
    <property type="entry name" value="ATAXIN-10"/>
    <property type="match status" value="1"/>
</dbReference>
<dbReference type="AlphaFoldDB" id="A0A0F4ZJ97"/>
<dbReference type="GO" id="GO:0005829">
    <property type="term" value="C:cytosol"/>
    <property type="evidence" value="ECO:0007669"/>
    <property type="project" value="TreeGrafter"/>
</dbReference>
<evidence type="ECO:0000313" key="9">
    <source>
        <dbReference type="Proteomes" id="UP000033483"/>
    </source>
</evidence>
<evidence type="ECO:0000256" key="4">
    <source>
        <dbReference type="ARBA" id="ARBA00044746"/>
    </source>
</evidence>